<name>A0A8C5LH80_9ANUR</name>
<keyword evidence="11 19" id="KW-0175">Coiled coil</keyword>
<dbReference type="GO" id="GO:0005743">
    <property type="term" value="C:mitochondrial inner membrane"/>
    <property type="evidence" value="ECO:0007669"/>
    <property type="project" value="UniProtKB-ARBA"/>
</dbReference>
<keyword evidence="10" id="KW-0689">Ribosomal protein</keyword>
<dbReference type="OrthoDB" id="19830at2759"/>
<evidence type="ECO:0000256" key="20">
    <source>
        <dbReference type="SAM" id="MobiDB-lite"/>
    </source>
</evidence>
<dbReference type="PROSITE" id="PS51375">
    <property type="entry name" value="PPR"/>
    <property type="match status" value="1"/>
</dbReference>
<evidence type="ECO:0000256" key="8">
    <source>
        <dbReference type="ARBA" id="ARBA00022884"/>
    </source>
</evidence>
<feature type="region of interest" description="Disordered" evidence="20">
    <location>
        <begin position="352"/>
        <end position="376"/>
    </location>
</feature>
<protein>
    <recommendedName>
        <fullName evidence="15">Small ribosomal subunit protein mS27</fullName>
    </recommendedName>
    <alternativeName>
        <fullName evidence="17">28S ribosomal protein S27, mitochondrial</fullName>
    </alternativeName>
    <alternativeName>
        <fullName evidence="16">Mitochondrial ribosomal protein S27</fullName>
    </alternativeName>
</protein>
<dbReference type="PANTHER" id="PTHR21393">
    <property type="entry name" value="MITOCHONDRIAL 28S RIBOSOMAL PROTEIN S27"/>
    <property type="match status" value="1"/>
</dbReference>
<dbReference type="FunFam" id="1.25.40.10:FF:000232">
    <property type="entry name" value="28S ribosomal protein S27, mitochondrial"/>
    <property type="match status" value="1"/>
</dbReference>
<evidence type="ECO:0000256" key="11">
    <source>
        <dbReference type="ARBA" id="ARBA00023054"/>
    </source>
</evidence>
<dbReference type="Ensembl" id="ENSLLET00000000036.1">
    <property type="protein sequence ID" value="ENSLLEP00000000033.1"/>
    <property type="gene ID" value="ENSLLEG00000000029.1"/>
</dbReference>
<evidence type="ECO:0000313" key="21">
    <source>
        <dbReference type="Ensembl" id="ENSLLEP00000000033.1"/>
    </source>
</evidence>
<evidence type="ECO:0000256" key="7">
    <source>
        <dbReference type="ARBA" id="ARBA00022845"/>
    </source>
</evidence>
<evidence type="ECO:0000256" key="12">
    <source>
        <dbReference type="ARBA" id="ARBA00023128"/>
    </source>
</evidence>
<keyword evidence="5" id="KW-0699">rRNA-binding</keyword>
<evidence type="ECO:0000256" key="16">
    <source>
        <dbReference type="ARBA" id="ARBA00074987"/>
    </source>
</evidence>
<dbReference type="Pfam" id="PF10037">
    <property type="entry name" value="MRP-S27"/>
    <property type="match status" value="1"/>
</dbReference>
<dbReference type="InterPro" id="IPR002885">
    <property type="entry name" value="PPR_rpt"/>
</dbReference>
<dbReference type="GO" id="GO:0006417">
    <property type="term" value="P:regulation of translation"/>
    <property type="evidence" value="ECO:0007669"/>
    <property type="project" value="UniProtKB-KW"/>
</dbReference>
<evidence type="ECO:0000256" key="1">
    <source>
        <dbReference type="ARBA" id="ARBA00004173"/>
    </source>
</evidence>
<keyword evidence="4" id="KW-0820">tRNA-binding</keyword>
<evidence type="ECO:0000256" key="13">
    <source>
        <dbReference type="ARBA" id="ARBA00023274"/>
    </source>
</evidence>
<sequence length="475" mass="53729">MISLAVCSVPVQHNLTPPSRPGGLPWCLTTGGVRVLSAQRHNLPTAAPAPSAAILTPGCTKSRQRVGCWPNRCRAAALGVSRTGKRCILSSAYVSNERWEKLEREPHSLASLATLMDKTYDKKLPVSSLSIARFVDNISCLEEVDQAEYYLYKFRHSSNNWYLRNWTIHCWIRQCLKYGAEDKALYTLKNKVQYGIFPDSFTFNLLLDIFLKKERYADAVSVVMEIMLQEGLDEGSTQLLSLYALHKYLSGNPDFGWEQERNLGASLLLAGLNQENTVGFSSQIYGYALLGKVELDHGLRAVYHQMPLMWTPGYFGRALNVMEKVLKMSGGIKISKEAIIVLKNALDSALSKQAEKTQSEPAETSENKNEDSEETEADLLPEYIARLQELNTKLESLGLIEADGLMSLTTQLVQEELPECEKRDIEKYEEHLKDWQQEREELSAREKVMREKARQEYEARQAAKKAEEQPHLATM</sequence>
<keyword evidence="13" id="KW-0687">Ribonucleoprotein</keyword>
<keyword evidence="12" id="KW-0496">Mitochondrion</keyword>
<evidence type="ECO:0000256" key="18">
    <source>
        <dbReference type="PROSITE-ProRule" id="PRU00708"/>
    </source>
</evidence>
<evidence type="ECO:0000256" key="9">
    <source>
        <dbReference type="ARBA" id="ARBA00022946"/>
    </source>
</evidence>
<keyword evidence="6" id="KW-0677">Repeat</keyword>
<dbReference type="InterPro" id="IPR019266">
    <property type="entry name" value="Ribosomal_mS27"/>
</dbReference>
<keyword evidence="22" id="KW-1185">Reference proteome</keyword>
<evidence type="ECO:0000256" key="15">
    <source>
        <dbReference type="ARBA" id="ARBA00069223"/>
    </source>
</evidence>
<evidence type="ECO:0000256" key="17">
    <source>
        <dbReference type="ARBA" id="ARBA00075386"/>
    </source>
</evidence>
<evidence type="ECO:0000256" key="5">
    <source>
        <dbReference type="ARBA" id="ARBA00022730"/>
    </source>
</evidence>
<dbReference type="Gene3D" id="1.25.40.10">
    <property type="entry name" value="Tetratricopeptide repeat domain"/>
    <property type="match status" value="1"/>
</dbReference>
<reference evidence="21" key="1">
    <citation type="submission" date="2025-08" db="UniProtKB">
        <authorList>
            <consortium name="Ensembl"/>
        </authorList>
    </citation>
    <scope>IDENTIFICATION</scope>
</reference>
<feature type="repeat" description="PPR" evidence="18">
    <location>
        <begin position="199"/>
        <end position="234"/>
    </location>
</feature>
<keyword evidence="9" id="KW-0809">Transit peptide</keyword>
<evidence type="ECO:0000256" key="19">
    <source>
        <dbReference type="SAM" id="Coils"/>
    </source>
</evidence>
<dbReference type="GeneTree" id="ENSGT00390000007246"/>
<keyword evidence="3" id="KW-0963">Cytoplasm</keyword>
<evidence type="ECO:0000256" key="4">
    <source>
        <dbReference type="ARBA" id="ARBA00022555"/>
    </source>
</evidence>
<dbReference type="AlphaFoldDB" id="A0A8C5LH80"/>
<accession>A0A8C5LH80</accession>
<reference evidence="21" key="2">
    <citation type="submission" date="2025-09" db="UniProtKB">
        <authorList>
            <consortium name="Ensembl"/>
        </authorList>
    </citation>
    <scope>IDENTIFICATION</scope>
</reference>
<feature type="coiled-coil region" evidence="19">
    <location>
        <begin position="425"/>
        <end position="452"/>
    </location>
</feature>
<keyword evidence="8" id="KW-0694">RNA-binding</keyword>
<proteinExistence type="inferred from homology"/>
<evidence type="ECO:0000313" key="22">
    <source>
        <dbReference type="Proteomes" id="UP000694569"/>
    </source>
</evidence>
<dbReference type="GO" id="GO:0019843">
    <property type="term" value="F:rRNA binding"/>
    <property type="evidence" value="ECO:0007669"/>
    <property type="project" value="UniProtKB-KW"/>
</dbReference>
<dbReference type="PANTHER" id="PTHR21393:SF0">
    <property type="entry name" value="SMALL RIBOSOMAL SUBUNIT PROTEIN MS27"/>
    <property type="match status" value="1"/>
</dbReference>
<evidence type="ECO:0000256" key="6">
    <source>
        <dbReference type="ARBA" id="ARBA00022737"/>
    </source>
</evidence>
<evidence type="ECO:0000256" key="14">
    <source>
        <dbReference type="ARBA" id="ARBA00061536"/>
    </source>
</evidence>
<dbReference type="InterPro" id="IPR011990">
    <property type="entry name" value="TPR-like_helical_dom_sf"/>
</dbReference>
<evidence type="ECO:0000256" key="3">
    <source>
        <dbReference type="ARBA" id="ARBA00022490"/>
    </source>
</evidence>
<evidence type="ECO:0000256" key="10">
    <source>
        <dbReference type="ARBA" id="ARBA00022980"/>
    </source>
</evidence>
<gene>
    <name evidence="21" type="primary">MRPS27</name>
</gene>
<comment type="similarity">
    <text evidence="14">Belongs to the mitochondrion-specific ribosomal protein mS27 family.</text>
</comment>
<evidence type="ECO:0000256" key="2">
    <source>
        <dbReference type="ARBA" id="ARBA00004496"/>
    </source>
</evidence>
<dbReference type="GO" id="GO:0000049">
    <property type="term" value="F:tRNA binding"/>
    <property type="evidence" value="ECO:0007669"/>
    <property type="project" value="UniProtKB-KW"/>
</dbReference>
<dbReference type="InterPro" id="IPR034913">
    <property type="entry name" value="mS27/PTCD2"/>
</dbReference>
<dbReference type="GO" id="GO:0005763">
    <property type="term" value="C:mitochondrial small ribosomal subunit"/>
    <property type="evidence" value="ECO:0007669"/>
    <property type="project" value="UniProtKB-ARBA"/>
</dbReference>
<dbReference type="Proteomes" id="UP000694569">
    <property type="component" value="Unplaced"/>
</dbReference>
<organism evidence="21 22">
    <name type="scientific">Leptobrachium leishanense</name>
    <name type="common">Leishan spiny toad</name>
    <dbReference type="NCBI Taxonomy" id="445787"/>
    <lineage>
        <taxon>Eukaryota</taxon>
        <taxon>Metazoa</taxon>
        <taxon>Chordata</taxon>
        <taxon>Craniata</taxon>
        <taxon>Vertebrata</taxon>
        <taxon>Euteleostomi</taxon>
        <taxon>Amphibia</taxon>
        <taxon>Batrachia</taxon>
        <taxon>Anura</taxon>
        <taxon>Pelobatoidea</taxon>
        <taxon>Megophryidae</taxon>
        <taxon>Leptobrachium</taxon>
    </lineage>
</organism>
<keyword evidence="7" id="KW-0810">Translation regulation</keyword>
<comment type="subcellular location">
    <subcellularLocation>
        <location evidence="2">Cytoplasm</location>
    </subcellularLocation>
    <subcellularLocation>
        <location evidence="1">Mitochondrion</location>
    </subcellularLocation>
</comment>